<keyword evidence="13" id="KW-1185">Reference proteome</keyword>
<evidence type="ECO:0000313" key="13">
    <source>
        <dbReference type="Proteomes" id="UP000614601"/>
    </source>
</evidence>
<evidence type="ECO:0000256" key="10">
    <source>
        <dbReference type="SAM" id="MobiDB-lite"/>
    </source>
</evidence>
<dbReference type="GO" id="GO:0005667">
    <property type="term" value="C:transcription regulator complex"/>
    <property type="evidence" value="ECO:0007669"/>
    <property type="project" value="TreeGrafter"/>
</dbReference>
<dbReference type="GO" id="GO:0004879">
    <property type="term" value="F:nuclear receptor activity"/>
    <property type="evidence" value="ECO:0007669"/>
    <property type="project" value="InterPro"/>
</dbReference>
<keyword evidence="4" id="KW-0862">Zinc</keyword>
<accession>A0A811KC98</accession>
<gene>
    <name evidence="12" type="ORF">BOKJ2_LOCUS5254</name>
</gene>
<keyword evidence="9" id="KW-0539">Nucleus</keyword>
<dbReference type="SUPFAM" id="SSF57716">
    <property type="entry name" value="Glucocorticoid receptor-like (DNA-binding domain)"/>
    <property type="match status" value="1"/>
</dbReference>
<evidence type="ECO:0000259" key="11">
    <source>
        <dbReference type="PROSITE" id="PS51030"/>
    </source>
</evidence>
<dbReference type="Gene3D" id="3.30.50.10">
    <property type="entry name" value="Erythroid Transcription Factor GATA-1, subunit A"/>
    <property type="match status" value="1"/>
</dbReference>
<keyword evidence="3" id="KW-0863">Zinc-finger</keyword>
<protein>
    <recommendedName>
        <fullName evidence="11">Nuclear receptor domain-containing protein</fullName>
    </recommendedName>
</protein>
<dbReference type="InterPro" id="IPR003070">
    <property type="entry name" value="NR4A1-3"/>
</dbReference>
<dbReference type="Pfam" id="PF00105">
    <property type="entry name" value="zf-C4"/>
    <property type="match status" value="1"/>
</dbReference>
<evidence type="ECO:0000256" key="9">
    <source>
        <dbReference type="ARBA" id="ARBA00023242"/>
    </source>
</evidence>
<evidence type="ECO:0000256" key="8">
    <source>
        <dbReference type="ARBA" id="ARBA00023170"/>
    </source>
</evidence>
<evidence type="ECO:0000313" key="12">
    <source>
        <dbReference type="EMBL" id="CAD5213761.1"/>
    </source>
</evidence>
<keyword evidence="7" id="KW-0804">Transcription</keyword>
<feature type="region of interest" description="Disordered" evidence="10">
    <location>
        <begin position="561"/>
        <end position="582"/>
    </location>
</feature>
<reference evidence="12" key="1">
    <citation type="submission" date="2020-09" db="EMBL/GenBank/DDBJ databases">
        <authorList>
            <person name="Kikuchi T."/>
        </authorList>
    </citation>
    <scope>NUCLEOTIDE SEQUENCE</scope>
    <source>
        <strain evidence="12">SH1</strain>
    </source>
</reference>
<dbReference type="PRINTS" id="PR00047">
    <property type="entry name" value="STROIDFINGER"/>
</dbReference>
<keyword evidence="8" id="KW-0675">Receptor</keyword>
<dbReference type="CDD" id="cd06969">
    <property type="entry name" value="NR_DBD_NGFI-B"/>
    <property type="match status" value="1"/>
</dbReference>
<dbReference type="GO" id="GO:0071376">
    <property type="term" value="P:cellular response to corticotropin-releasing hormone stimulus"/>
    <property type="evidence" value="ECO:0007669"/>
    <property type="project" value="TreeGrafter"/>
</dbReference>
<proteinExistence type="predicted"/>
<dbReference type="GO" id="GO:0000978">
    <property type="term" value="F:RNA polymerase II cis-regulatory region sequence-specific DNA binding"/>
    <property type="evidence" value="ECO:0007669"/>
    <property type="project" value="TreeGrafter"/>
</dbReference>
<evidence type="ECO:0000256" key="1">
    <source>
        <dbReference type="ARBA" id="ARBA00004123"/>
    </source>
</evidence>
<evidence type="ECO:0000256" key="3">
    <source>
        <dbReference type="ARBA" id="ARBA00022771"/>
    </source>
</evidence>
<dbReference type="PANTHER" id="PTHR24085:SF4">
    <property type="entry name" value="NUCLEAR HORMONE RECEPTOR HR38-RELATED"/>
    <property type="match status" value="1"/>
</dbReference>
<keyword evidence="6" id="KW-0238">DNA-binding</keyword>
<comment type="subcellular location">
    <subcellularLocation>
        <location evidence="1">Nucleus</location>
    </subcellularLocation>
</comment>
<comment type="caution">
    <text evidence="12">The sequence shown here is derived from an EMBL/GenBank/DDBJ whole genome shotgun (WGS) entry which is preliminary data.</text>
</comment>
<dbReference type="GO" id="GO:0008270">
    <property type="term" value="F:zinc ion binding"/>
    <property type="evidence" value="ECO:0007669"/>
    <property type="project" value="UniProtKB-KW"/>
</dbReference>
<dbReference type="PROSITE" id="PS00031">
    <property type="entry name" value="NUCLEAR_REC_DBD_1"/>
    <property type="match status" value="1"/>
</dbReference>
<evidence type="ECO:0000256" key="4">
    <source>
        <dbReference type="ARBA" id="ARBA00022833"/>
    </source>
</evidence>
<keyword evidence="2" id="KW-0479">Metal-binding</keyword>
<keyword evidence="5" id="KW-0805">Transcription regulation</keyword>
<feature type="compositionally biased region" description="Polar residues" evidence="10">
    <location>
        <begin position="561"/>
        <end position="570"/>
    </location>
</feature>
<dbReference type="PRINTS" id="PR01284">
    <property type="entry name" value="NUCLEARECPTR"/>
</dbReference>
<sequence length="582" mass="65291">MSGFPAAPLATGADFCADLKASPEGAFFLNTDPSNSSTPTTPFDNYNLFSNTFYPPPTSMSAAAVMNAGGMQPVPLMSHGVMETSRRGGHVHNRGNYQMPLDTPFSYNPLYFLNQNHAQGGVPTTVSLNRSAQAQEQNSPSLPNSLMRFGMFDSSFGNVAEARLNHINSHLTPPHNLINFEAGCSRSNPQPVDDDKKCAVCEDHAICQHYGARTCEGCKGFFKRTVQKRAQYVCAGSKNCPIDKRYRSRCQYCRFQKCLQVGMVREVVRYGSLQGRRGRLPSKAKTVQQHDHEMAPALSILSVIQKAYDNRPVNTIPTPKKNPDYETLERILCMEFTSMVLCLRKIEFEDLNVSTFTKLAYRNFFPFLATKYAMRMATFETTEFIVFDTGDRIEIDEMPGAFQTFFRTMAVISNRVKTIVEWDKSNNAFTSMIVLQFLKHQVDSVEDSKTNKLAELGVIDRHYHTIVNALKDHCAGPTAHNSRLQNIMTMTESMLPFRALGFYCLNEMSKNVPLTGELMVLFQEGQNLGLIPTMMDQHLNLCHLGFEKEILLRLGLMSTNEPGPSDQRAQPSLAGVKNEFNF</sequence>
<dbReference type="Proteomes" id="UP000614601">
    <property type="component" value="Unassembled WGS sequence"/>
</dbReference>
<dbReference type="PROSITE" id="PS51030">
    <property type="entry name" value="NUCLEAR_REC_DBD_2"/>
    <property type="match status" value="1"/>
</dbReference>
<evidence type="ECO:0000256" key="7">
    <source>
        <dbReference type="ARBA" id="ARBA00023163"/>
    </source>
</evidence>
<dbReference type="EMBL" id="CAJFDH010000003">
    <property type="protein sequence ID" value="CAD5213761.1"/>
    <property type="molecule type" value="Genomic_DNA"/>
</dbReference>
<evidence type="ECO:0000256" key="5">
    <source>
        <dbReference type="ARBA" id="ARBA00023015"/>
    </source>
</evidence>
<dbReference type="EMBL" id="CAJFCW020000003">
    <property type="protein sequence ID" value="CAG9101517.1"/>
    <property type="molecule type" value="Genomic_DNA"/>
</dbReference>
<feature type="domain" description="Nuclear receptor" evidence="11">
    <location>
        <begin position="195"/>
        <end position="270"/>
    </location>
</feature>
<dbReference type="SMART" id="SM00399">
    <property type="entry name" value="ZnF_C4"/>
    <property type="match status" value="1"/>
</dbReference>
<dbReference type="Proteomes" id="UP000783686">
    <property type="component" value="Unassembled WGS sequence"/>
</dbReference>
<dbReference type="GO" id="GO:0035259">
    <property type="term" value="F:nuclear glucocorticoid receptor binding"/>
    <property type="evidence" value="ECO:0007669"/>
    <property type="project" value="TreeGrafter"/>
</dbReference>
<organism evidence="12 13">
    <name type="scientific">Bursaphelenchus okinawaensis</name>
    <dbReference type="NCBI Taxonomy" id="465554"/>
    <lineage>
        <taxon>Eukaryota</taxon>
        <taxon>Metazoa</taxon>
        <taxon>Ecdysozoa</taxon>
        <taxon>Nematoda</taxon>
        <taxon>Chromadorea</taxon>
        <taxon>Rhabditida</taxon>
        <taxon>Tylenchina</taxon>
        <taxon>Tylenchomorpha</taxon>
        <taxon>Aphelenchoidea</taxon>
        <taxon>Aphelenchoididae</taxon>
        <taxon>Bursaphelenchus</taxon>
    </lineage>
</organism>
<dbReference type="OrthoDB" id="5952118at2759"/>
<name>A0A811KC98_9BILA</name>
<dbReference type="AlphaFoldDB" id="A0A811KC98"/>
<evidence type="ECO:0000256" key="2">
    <source>
        <dbReference type="ARBA" id="ARBA00022723"/>
    </source>
</evidence>
<dbReference type="FunFam" id="3.30.50.10:FF:000116">
    <property type="entry name" value="Nuclear receptor subfamily 4, group A, member 1"/>
    <property type="match status" value="1"/>
</dbReference>
<dbReference type="GO" id="GO:0005634">
    <property type="term" value="C:nucleus"/>
    <property type="evidence" value="ECO:0007669"/>
    <property type="project" value="UniProtKB-SubCell"/>
</dbReference>
<dbReference type="InterPro" id="IPR013088">
    <property type="entry name" value="Znf_NHR/GATA"/>
</dbReference>
<dbReference type="PANTHER" id="PTHR24085">
    <property type="entry name" value="NUCLEAR HORMONE RECEPTOR"/>
    <property type="match status" value="1"/>
</dbReference>
<evidence type="ECO:0000256" key="6">
    <source>
        <dbReference type="ARBA" id="ARBA00023125"/>
    </source>
</evidence>
<dbReference type="InterPro" id="IPR001628">
    <property type="entry name" value="Znf_hrmn_rcpt"/>
</dbReference>